<dbReference type="RefSeq" id="WP_075635075.1">
    <property type="nucleotide sequence ID" value="NZ_MKIO01000030.1"/>
</dbReference>
<feature type="transmembrane region" description="Helical" evidence="1">
    <location>
        <begin position="422"/>
        <end position="446"/>
    </location>
</feature>
<dbReference type="EMBL" id="MKIO01000030">
    <property type="protein sequence ID" value="OLP55037.1"/>
    <property type="molecule type" value="Genomic_DNA"/>
</dbReference>
<keyword evidence="1" id="KW-0812">Transmembrane</keyword>
<protein>
    <submittedName>
        <fullName evidence="3">Uncharacterized protein</fullName>
    </submittedName>
</protein>
<dbReference type="AlphaFoldDB" id="A0A1Q9AIJ8"/>
<evidence type="ECO:0000256" key="1">
    <source>
        <dbReference type="SAM" id="Phobius"/>
    </source>
</evidence>
<reference evidence="3 4" key="1">
    <citation type="submission" date="2016-09" db="EMBL/GenBank/DDBJ databases">
        <title>Rhizobium sp. nov., a novel species isolated from the rice rhizosphere.</title>
        <authorList>
            <person name="Zhao J."/>
            <person name="Zhang X."/>
        </authorList>
    </citation>
    <scope>NUCLEOTIDE SEQUENCE [LARGE SCALE GENOMIC DNA]</scope>
    <source>
        <strain evidence="3 4">MH17</strain>
    </source>
</reference>
<dbReference type="OrthoDB" id="7974733at2"/>
<name>A0A1Q9AIJ8_9HYPH</name>
<evidence type="ECO:0000256" key="2">
    <source>
        <dbReference type="SAM" id="SignalP"/>
    </source>
</evidence>
<dbReference type="STRING" id="1672749.BJF92_16690"/>
<proteinExistence type="predicted"/>
<gene>
    <name evidence="3" type="ORF">BJF92_16690</name>
</gene>
<evidence type="ECO:0000313" key="4">
    <source>
        <dbReference type="Proteomes" id="UP000186143"/>
    </source>
</evidence>
<dbReference type="Proteomes" id="UP000186143">
    <property type="component" value="Unassembled WGS sequence"/>
</dbReference>
<organism evidence="3 4">
    <name type="scientific">Xaviernesmea rhizosphaerae</name>
    <dbReference type="NCBI Taxonomy" id="1672749"/>
    <lineage>
        <taxon>Bacteria</taxon>
        <taxon>Pseudomonadati</taxon>
        <taxon>Pseudomonadota</taxon>
        <taxon>Alphaproteobacteria</taxon>
        <taxon>Hyphomicrobiales</taxon>
        <taxon>Rhizobiaceae</taxon>
        <taxon>Rhizobium/Agrobacterium group</taxon>
        <taxon>Xaviernesmea</taxon>
    </lineage>
</organism>
<accession>A0A1Q9AIJ8</accession>
<feature type="chain" id="PRO_5012525509" evidence="2">
    <location>
        <begin position="23"/>
        <end position="495"/>
    </location>
</feature>
<evidence type="ECO:0000313" key="3">
    <source>
        <dbReference type="EMBL" id="OLP55037.1"/>
    </source>
</evidence>
<keyword evidence="2" id="KW-0732">Signal</keyword>
<keyword evidence="1" id="KW-1133">Transmembrane helix</keyword>
<feature type="signal peptide" evidence="2">
    <location>
        <begin position="1"/>
        <end position="22"/>
    </location>
</feature>
<sequence length="495" mass="52564">MCALLRLSALAAVLLSVLPAFAAAPVRQIYLIQNSGWMEPYFLDPQSQFLSLAERLIDTTQLEGIDITVASFNQEGQLPGHHSPEVLLSGAYDPAVVQRALAGLSVPRRPNGRYADADFLGALQVTLGDLMQGGEGIIWMLSNNKNSPNNDQNVADNTRGFYDLLRNSPFITRILAYPLPMPVTGPNFSEKGFIVYGIAYGETAARALDVIAGPHAPLRGAFADPPVFLKPIEPQTLELELAGRQVDEGASVAMENGVVVVDGLDAEAGSTLGFSGRLRNVAYPKKIASARISANWNTAAEGGGALAVTPESISQLAAGAVSDPIDFTLSVPAAERPPGLDGLFATQKTVDGEMTILLGDLAFDLDDGFVEKAAAVFGGAMMGEGQRKFVEQQLPAIFFDFRSISTSVTTVPIRMVFHFSAWPLYTAAASGVVLLGGLAALAFLLLRARPHLVEVAGQRQRLMLKPGQTLQVTGGDGRAHKVRGRLFGPPSISAT</sequence>
<keyword evidence="1" id="KW-0472">Membrane</keyword>
<comment type="caution">
    <text evidence="3">The sequence shown here is derived from an EMBL/GenBank/DDBJ whole genome shotgun (WGS) entry which is preliminary data.</text>
</comment>